<dbReference type="PATRIC" id="fig|999408.3.peg.3966"/>
<comment type="caution">
    <text evidence="1">The sequence shown here is derived from an EMBL/GenBank/DDBJ whole genome shotgun (WGS) entry which is preliminary data.</text>
</comment>
<dbReference type="HOGENOM" id="CLU_1774635_0_0_9"/>
<proteinExistence type="predicted"/>
<dbReference type="RefSeq" id="WP_002593768.1">
    <property type="nucleotide sequence ID" value="NZ_KB850980.1"/>
</dbReference>
<protein>
    <submittedName>
        <fullName evidence="1">Uncharacterized protein</fullName>
    </submittedName>
</protein>
<dbReference type="InterPro" id="IPR028956">
    <property type="entry name" value="Imm51"/>
</dbReference>
<reference evidence="1 2" key="1">
    <citation type="submission" date="2013-01" db="EMBL/GenBank/DDBJ databases">
        <title>The Genome Sequence of Clostridium clostridioforme 90A8.</title>
        <authorList>
            <consortium name="The Broad Institute Genome Sequencing Platform"/>
            <person name="Earl A."/>
            <person name="Ward D."/>
            <person name="Feldgarden M."/>
            <person name="Gevers D."/>
            <person name="Courvalin P."/>
            <person name="Lambert T."/>
            <person name="Walker B."/>
            <person name="Young S.K."/>
            <person name="Zeng Q."/>
            <person name="Gargeya S."/>
            <person name="Fitzgerald M."/>
            <person name="Haas B."/>
            <person name="Abouelleil A."/>
            <person name="Alvarado L."/>
            <person name="Arachchi H.M."/>
            <person name="Berlin A.M."/>
            <person name="Chapman S.B."/>
            <person name="Dewar J."/>
            <person name="Goldberg J."/>
            <person name="Griggs A."/>
            <person name="Gujja S."/>
            <person name="Hansen M."/>
            <person name="Howarth C."/>
            <person name="Imamovic A."/>
            <person name="Larimer J."/>
            <person name="McCowan C."/>
            <person name="Murphy C."/>
            <person name="Neiman D."/>
            <person name="Pearson M."/>
            <person name="Priest M."/>
            <person name="Roberts A."/>
            <person name="Saif S."/>
            <person name="Shea T."/>
            <person name="Sisk P."/>
            <person name="Sykes S."/>
            <person name="Wortman J."/>
            <person name="Nusbaum C."/>
            <person name="Birren B."/>
        </authorList>
    </citation>
    <scope>NUCLEOTIDE SEQUENCE [LARGE SCALE GENOMIC DNA]</scope>
    <source>
        <strain evidence="1 2">90A8</strain>
    </source>
</reference>
<evidence type="ECO:0000313" key="1">
    <source>
        <dbReference type="EMBL" id="ENZ12074.1"/>
    </source>
</evidence>
<evidence type="ECO:0000313" key="2">
    <source>
        <dbReference type="Proteomes" id="UP000013085"/>
    </source>
</evidence>
<dbReference type="EMBL" id="AGYR01000040">
    <property type="protein sequence ID" value="ENZ12074.1"/>
    <property type="molecule type" value="Genomic_DNA"/>
</dbReference>
<name>A0A0E2H720_9FIRM</name>
<gene>
    <name evidence="1" type="ORF">HMPREF1090_03703</name>
</gene>
<organism evidence="1 2">
    <name type="scientific">[Clostridium] clostridioforme 90A8</name>
    <dbReference type="NCBI Taxonomy" id="999408"/>
    <lineage>
        <taxon>Bacteria</taxon>
        <taxon>Bacillati</taxon>
        <taxon>Bacillota</taxon>
        <taxon>Clostridia</taxon>
        <taxon>Lachnospirales</taxon>
        <taxon>Lachnospiraceae</taxon>
        <taxon>Enterocloster</taxon>
    </lineage>
</organism>
<accession>A0A0E2H720</accession>
<dbReference type="Proteomes" id="UP000013085">
    <property type="component" value="Unassembled WGS sequence"/>
</dbReference>
<dbReference type="Pfam" id="PF15595">
    <property type="entry name" value="Imm51"/>
    <property type="match status" value="1"/>
</dbReference>
<sequence>MKDLCQYGNRPEDEWEILPWIPDPRPPFKIWAKLEQIAPFFLIPHHPYAISLLLKISDGFRTEEFRRLGLIGNSEDWERLARGVIQEFEENNSGVDLFHFDSDEDVFCVYSQYIDDLMLLSKMIRAACDNEKTMRTYLGKGEVEHEK</sequence>
<dbReference type="AlphaFoldDB" id="A0A0E2H720"/>